<evidence type="ECO:0000256" key="1">
    <source>
        <dbReference type="SAM" id="MobiDB-lite"/>
    </source>
</evidence>
<name>A0A9Q8SJQ9_9PEZI</name>
<protein>
    <submittedName>
        <fullName evidence="2">Uncharacterized protein</fullName>
    </submittedName>
</protein>
<reference evidence="2" key="1">
    <citation type="journal article" date="2021" name="Mol. Plant Microbe Interact.">
        <title>Complete Genome Sequence of the Plant-Pathogenic Fungus Colletotrichum lupini.</title>
        <authorList>
            <person name="Baroncelli R."/>
            <person name="Pensec F."/>
            <person name="Da Lio D."/>
            <person name="Boufleur T."/>
            <person name="Vicente I."/>
            <person name="Sarrocco S."/>
            <person name="Picot A."/>
            <person name="Baraldi E."/>
            <person name="Sukno S."/>
            <person name="Thon M."/>
            <person name="Le Floch G."/>
        </authorList>
    </citation>
    <scope>NUCLEOTIDE SEQUENCE</scope>
    <source>
        <strain evidence="2">IMI 504893</strain>
    </source>
</reference>
<organism evidence="2 3">
    <name type="scientific">Colletotrichum lupini</name>
    <dbReference type="NCBI Taxonomy" id="145971"/>
    <lineage>
        <taxon>Eukaryota</taxon>
        <taxon>Fungi</taxon>
        <taxon>Dikarya</taxon>
        <taxon>Ascomycota</taxon>
        <taxon>Pezizomycotina</taxon>
        <taxon>Sordariomycetes</taxon>
        <taxon>Hypocreomycetidae</taxon>
        <taxon>Glomerellales</taxon>
        <taxon>Glomerellaceae</taxon>
        <taxon>Colletotrichum</taxon>
        <taxon>Colletotrichum acutatum species complex</taxon>
    </lineage>
</organism>
<dbReference type="AlphaFoldDB" id="A0A9Q8SJQ9"/>
<gene>
    <name evidence="2" type="ORF">CLUP02_03650</name>
</gene>
<evidence type="ECO:0000313" key="2">
    <source>
        <dbReference type="EMBL" id="UQC78175.1"/>
    </source>
</evidence>
<feature type="region of interest" description="Disordered" evidence="1">
    <location>
        <begin position="344"/>
        <end position="365"/>
    </location>
</feature>
<dbReference type="RefSeq" id="XP_049139812.1">
    <property type="nucleotide sequence ID" value="XM_049282669.1"/>
</dbReference>
<dbReference type="KEGG" id="clup:CLUP02_03650"/>
<accession>A0A9Q8SJQ9</accession>
<evidence type="ECO:0000313" key="3">
    <source>
        <dbReference type="Proteomes" id="UP000830671"/>
    </source>
</evidence>
<proteinExistence type="predicted"/>
<dbReference type="Proteomes" id="UP000830671">
    <property type="component" value="Chromosome 2"/>
</dbReference>
<dbReference type="GeneID" id="73337679"/>
<dbReference type="EMBL" id="CP019474">
    <property type="protein sequence ID" value="UQC78175.1"/>
    <property type="molecule type" value="Genomic_DNA"/>
</dbReference>
<keyword evidence="3" id="KW-1185">Reference proteome</keyword>
<sequence length="477" mass="52412">MPLEILYYPISSGFPVPGLSCLLRLASFVFPGSGFIPRASRASDSVAAFLLFCRQPTASFLAIFPAHVSPVPQSGRGSIWLADRHTKTASTGPLSIAFEFENGVAVRCVALWALLFPMVGLRYAIDRASIPVSRPSCTHASLQHGAVLCGMGEQRADAQVDAVRFKALPEGCVRWPIRWIDMERLTLGRCHLQDVIVVVLAESMILPACVYSIRRHEEGVLELGCAGPSFPSPPTRFGECSVSRRRFSSFLPISISKAGMPATKWQFIALIGRSTLRPSPMPTLAGNHWIPFTPIMDQNRHPSQHRARVRHIVPLSESRSKRQRRISAKNVDVSVVGLNQQKSQDASQLALDNDNDNDNNDEVRSNMSRIGRVDGLDFTLLGRCVRPPPLYTYCPPWPLHPASATSLLHNELASSHWKAPPMYNASIRACPKLGTVTTCWLFHATASLPHSEVCITSLGFLIIGTLATRRAAQVVLD</sequence>